<dbReference type="AlphaFoldDB" id="A0A2G9Q5D4"/>
<name>A0A2G9Q5D4_AQUCT</name>
<reference evidence="2" key="1">
    <citation type="journal article" date="2017" name="Nat. Commun.">
        <title>The North American bullfrog draft genome provides insight into hormonal regulation of long noncoding RNA.</title>
        <authorList>
            <person name="Hammond S.A."/>
            <person name="Warren R.L."/>
            <person name="Vandervalk B.P."/>
            <person name="Kucuk E."/>
            <person name="Khan H."/>
            <person name="Gibb E.A."/>
            <person name="Pandoh P."/>
            <person name="Kirk H."/>
            <person name="Zhao Y."/>
            <person name="Jones M."/>
            <person name="Mungall A.J."/>
            <person name="Coope R."/>
            <person name="Pleasance S."/>
            <person name="Moore R.A."/>
            <person name="Holt R.A."/>
            <person name="Round J.M."/>
            <person name="Ohora S."/>
            <person name="Walle B.V."/>
            <person name="Veldhoen N."/>
            <person name="Helbing C.C."/>
            <person name="Birol I."/>
        </authorList>
    </citation>
    <scope>NUCLEOTIDE SEQUENCE [LARGE SCALE GENOMIC DNA]</scope>
</reference>
<dbReference type="EMBL" id="KZ368897">
    <property type="protein sequence ID" value="PIO10794.1"/>
    <property type="molecule type" value="Genomic_DNA"/>
</dbReference>
<proteinExistence type="predicted"/>
<organism evidence="1 2">
    <name type="scientific">Aquarana catesbeiana</name>
    <name type="common">American bullfrog</name>
    <name type="synonym">Rana catesbeiana</name>
    <dbReference type="NCBI Taxonomy" id="8400"/>
    <lineage>
        <taxon>Eukaryota</taxon>
        <taxon>Metazoa</taxon>
        <taxon>Chordata</taxon>
        <taxon>Craniata</taxon>
        <taxon>Vertebrata</taxon>
        <taxon>Euteleostomi</taxon>
        <taxon>Amphibia</taxon>
        <taxon>Batrachia</taxon>
        <taxon>Anura</taxon>
        <taxon>Neobatrachia</taxon>
        <taxon>Ranoidea</taxon>
        <taxon>Ranidae</taxon>
        <taxon>Aquarana</taxon>
    </lineage>
</organism>
<keyword evidence="2" id="KW-1185">Reference proteome</keyword>
<dbReference type="Proteomes" id="UP000228934">
    <property type="component" value="Unassembled WGS sequence"/>
</dbReference>
<feature type="non-terminal residue" evidence="1">
    <location>
        <position position="166"/>
    </location>
</feature>
<evidence type="ECO:0000313" key="1">
    <source>
        <dbReference type="EMBL" id="PIO10794.1"/>
    </source>
</evidence>
<sequence length="166" mass="18998">LTTKQRGRQRWRNSRNWRSLWPPGHTSIISQQNWWPEESICKEVQSGPEVPEIRKAADDICVPRLWSYNSLHLLSDQTEPRAFALWSSFHASFHAVAVVVELWQEEEEGDGPTHSEICRRMLYLTPSGLLHFFLAESPRLDIGSLSWGGRKSGRKSGEGFPDSSLV</sequence>
<evidence type="ECO:0000313" key="2">
    <source>
        <dbReference type="Proteomes" id="UP000228934"/>
    </source>
</evidence>
<accession>A0A2G9Q5D4</accession>
<feature type="non-terminal residue" evidence="1">
    <location>
        <position position="1"/>
    </location>
</feature>
<protein>
    <submittedName>
        <fullName evidence="1">Uncharacterized protein</fullName>
    </submittedName>
</protein>
<gene>
    <name evidence="1" type="ORF">AB205_0096100</name>
</gene>